<name>A0A1F5X3K4_9BACT</name>
<dbReference type="AlphaFoldDB" id="A0A1F5X3K4"/>
<reference evidence="3 4" key="1">
    <citation type="journal article" date="2016" name="Nat. Commun.">
        <title>Thousands of microbial genomes shed light on interconnected biogeochemical processes in an aquifer system.</title>
        <authorList>
            <person name="Anantharaman K."/>
            <person name="Brown C.T."/>
            <person name="Hug L.A."/>
            <person name="Sharon I."/>
            <person name="Castelle C.J."/>
            <person name="Probst A.J."/>
            <person name="Thomas B.C."/>
            <person name="Singh A."/>
            <person name="Wilkins M.J."/>
            <person name="Karaoz U."/>
            <person name="Brodie E.L."/>
            <person name="Williams K.H."/>
            <person name="Hubbard S.S."/>
            <person name="Banfield J.F."/>
        </authorList>
    </citation>
    <scope>NUCLEOTIDE SEQUENCE [LARGE SCALE GENOMIC DNA]</scope>
</reference>
<evidence type="ECO:0000256" key="1">
    <source>
        <dbReference type="SAM" id="Coils"/>
    </source>
</evidence>
<gene>
    <name evidence="3" type="ORF">A3B18_03720</name>
</gene>
<dbReference type="InterPro" id="IPR036388">
    <property type="entry name" value="WH-like_DNA-bd_sf"/>
</dbReference>
<evidence type="ECO:0000313" key="3">
    <source>
        <dbReference type="EMBL" id="OGF82423.1"/>
    </source>
</evidence>
<comment type="caution">
    <text evidence="3">The sequence shown here is derived from an EMBL/GenBank/DDBJ whole genome shotgun (WGS) entry which is preliminary data.</text>
</comment>
<dbReference type="InterPro" id="IPR002831">
    <property type="entry name" value="Tscrpt_reg_TrmB_N"/>
</dbReference>
<dbReference type="InterPro" id="IPR036390">
    <property type="entry name" value="WH_DNA-bd_sf"/>
</dbReference>
<dbReference type="EMBL" id="MFIE01000019">
    <property type="protein sequence ID" value="OGF82423.1"/>
    <property type="molecule type" value="Genomic_DNA"/>
</dbReference>
<dbReference type="InterPro" id="IPR051797">
    <property type="entry name" value="TrmB-like"/>
</dbReference>
<dbReference type="PANTHER" id="PTHR34293">
    <property type="entry name" value="HTH-TYPE TRANSCRIPTIONAL REGULATOR TRMBL2"/>
    <property type="match status" value="1"/>
</dbReference>
<sequence length="259" mass="30555">MINQILLELGLNEKEIEVYLEVLKRGKALPTNIAQATGINRATVYSVSQNLMEKGLILGDLTAKTLELTALPASELNNLIEREARKLEEKRKLATQAIEELSQLPLNTKYSIPSIKFIKENNVEEFMYKRIEEWNKSLKRTDKIWWGFQDHTFVENFKKWMRDYWEQESSRGIKVKLLSNISQIEATMAEEAWEDREIRFWKKEVKFTSTLWIVGEYIVMVYTKDKPFYLVEINNYVMSQNLREVFKNIWDEVGGEATR</sequence>
<evidence type="ECO:0000313" key="4">
    <source>
        <dbReference type="Proteomes" id="UP000178684"/>
    </source>
</evidence>
<organism evidence="3 4">
    <name type="scientific">Candidatus Giovannonibacteria bacterium RIFCSPLOWO2_01_FULL_46_13</name>
    <dbReference type="NCBI Taxonomy" id="1798352"/>
    <lineage>
        <taxon>Bacteria</taxon>
        <taxon>Candidatus Giovannoniibacteriota</taxon>
    </lineage>
</organism>
<keyword evidence="1" id="KW-0175">Coiled coil</keyword>
<dbReference type="SUPFAM" id="SSF46785">
    <property type="entry name" value="Winged helix' DNA-binding domain"/>
    <property type="match status" value="1"/>
</dbReference>
<accession>A0A1F5X3K4</accession>
<evidence type="ECO:0000259" key="2">
    <source>
        <dbReference type="Pfam" id="PF01978"/>
    </source>
</evidence>
<protein>
    <recommendedName>
        <fullName evidence="2">Transcription regulator TrmB N-terminal domain-containing protein</fullName>
    </recommendedName>
</protein>
<dbReference type="Pfam" id="PF01978">
    <property type="entry name" value="TrmB"/>
    <property type="match status" value="1"/>
</dbReference>
<feature type="domain" description="Transcription regulator TrmB N-terminal" evidence="2">
    <location>
        <begin position="8"/>
        <end position="57"/>
    </location>
</feature>
<dbReference type="Proteomes" id="UP000178684">
    <property type="component" value="Unassembled WGS sequence"/>
</dbReference>
<proteinExistence type="predicted"/>
<feature type="coiled-coil region" evidence="1">
    <location>
        <begin position="73"/>
        <end position="104"/>
    </location>
</feature>
<dbReference type="PANTHER" id="PTHR34293:SF1">
    <property type="entry name" value="HTH-TYPE TRANSCRIPTIONAL REGULATOR TRMBL2"/>
    <property type="match status" value="1"/>
</dbReference>
<dbReference type="Gene3D" id="1.10.10.10">
    <property type="entry name" value="Winged helix-like DNA-binding domain superfamily/Winged helix DNA-binding domain"/>
    <property type="match status" value="1"/>
</dbReference>